<name>A0A1A9UJ09_GLOAU</name>
<dbReference type="VEuPathDB" id="VectorBase:GAUT006474"/>
<proteinExistence type="predicted"/>
<sequence length="257" mass="28019">MAIAKKRVRLISDRLRLRLRQGELEIKEGKKQHFLNFSYYKKQKRLNVLCQHNVCATLYVVTGAGDKDFDVVKRHNLDVNVFELFRPAHKDCELIGGVGVVVAVEGTENFGVKFSSAVKSPHLLSFCRGAGVNGVSNIFSWDGVVACRRHSAAVARCEGSNSSMGVKKSANDSASSRAHSYFSAKTSTKPHGLRPVILRNSPLRLNICDAWAPRKIICGGIGPRTPFEEACTSVSSSPSDKSLLASPLSPTAVETSF</sequence>
<evidence type="ECO:0000313" key="3">
    <source>
        <dbReference type="Proteomes" id="UP000078200"/>
    </source>
</evidence>
<evidence type="ECO:0000313" key="2">
    <source>
        <dbReference type="EnsemblMetazoa" id="GAUT006474-PA"/>
    </source>
</evidence>
<feature type="region of interest" description="Disordered" evidence="1">
    <location>
        <begin position="235"/>
        <end position="257"/>
    </location>
</feature>
<evidence type="ECO:0000256" key="1">
    <source>
        <dbReference type="SAM" id="MobiDB-lite"/>
    </source>
</evidence>
<dbReference type="EnsemblMetazoa" id="GAUT006474-RA">
    <property type="protein sequence ID" value="GAUT006474-PA"/>
    <property type="gene ID" value="GAUT006474"/>
</dbReference>
<dbReference type="Proteomes" id="UP000078200">
    <property type="component" value="Unassembled WGS sequence"/>
</dbReference>
<reference evidence="2" key="1">
    <citation type="submission" date="2020-05" db="UniProtKB">
        <authorList>
            <consortium name="EnsemblMetazoa"/>
        </authorList>
    </citation>
    <scope>IDENTIFICATION</scope>
    <source>
        <strain evidence="2">TTRI</strain>
    </source>
</reference>
<protein>
    <submittedName>
        <fullName evidence="2">Uncharacterized protein</fullName>
    </submittedName>
</protein>
<keyword evidence="3" id="KW-1185">Reference proteome</keyword>
<dbReference type="AlphaFoldDB" id="A0A1A9UJ09"/>
<accession>A0A1A9UJ09</accession>
<feature type="compositionally biased region" description="Low complexity" evidence="1">
    <location>
        <begin position="235"/>
        <end position="250"/>
    </location>
</feature>
<organism evidence="2 3">
    <name type="scientific">Glossina austeni</name>
    <name type="common">Savannah tsetse fly</name>
    <dbReference type="NCBI Taxonomy" id="7395"/>
    <lineage>
        <taxon>Eukaryota</taxon>
        <taxon>Metazoa</taxon>
        <taxon>Ecdysozoa</taxon>
        <taxon>Arthropoda</taxon>
        <taxon>Hexapoda</taxon>
        <taxon>Insecta</taxon>
        <taxon>Pterygota</taxon>
        <taxon>Neoptera</taxon>
        <taxon>Endopterygota</taxon>
        <taxon>Diptera</taxon>
        <taxon>Brachycera</taxon>
        <taxon>Muscomorpha</taxon>
        <taxon>Hippoboscoidea</taxon>
        <taxon>Glossinidae</taxon>
        <taxon>Glossina</taxon>
    </lineage>
</organism>